<evidence type="ECO:0000313" key="1">
    <source>
        <dbReference type="EMBL" id="MBW62856.1"/>
    </source>
</evidence>
<sequence length="78" mass="8875">MIYIHASVRLVWGVCLSDQLGFEIEMGMMYHFSRSNPKVPLASQYSPRKIQFNFTQVKAIPVSTISGGLDYCPMPMME</sequence>
<dbReference type="EMBL" id="GGFJ01013715">
    <property type="protein sequence ID" value="MBW62856.1"/>
    <property type="molecule type" value="Transcribed_RNA"/>
</dbReference>
<name>A0A2M4CBZ4_9DIPT</name>
<accession>A0A2M4CBZ4</accession>
<proteinExistence type="predicted"/>
<dbReference type="AlphaFoldDB" id="A0A2M4CBZ4"/>
<protein>
    <submittedName>
        <fullName evidence="1">Putative secreted protein</fullName>
    </submittedName>
</protein>
<organism evidence="1">
    <name type="scientific">Anopheles marajoara</name>
    <dbReference type="NCBI Taxonomy" id="58244"/>
    <lineage>
        <taxon>Eukaryota</taxon>
        <taxon>Metazoa</taxon>
        <taxon>Ecdysozoa</taxon>
        <taxon>Arthropoda</taxon>
        <taxon>Hexapoda</taxon>
        <taxon>Insecta</taxon>
        <taxon>Pterygota</taxon>
        <taxon>Neoptera</taxon>
        <taxon>Endopterygota</taxon>
        <taxon>Diptera</taxon>
        <taxon>Nematocera</taxon>
        <taxon>Culicoidea</taxon>
        <taxon>Culicidae</taxon>
        <taxon>Anophelinae</taxon>
        <taxon>Anopheles</taxon>
    </lineage>
</organism>
<reference evidence="1" key="1">
    <citation type="submission" date="2018-01" db="EMBL/GenBank/DDBJ databases">
        <title>An insight into the sialome of Amazonian anophelines.</title>
        <authorList>
            <person name="Ribeiro J.M."/>
            <person name="Scarpassa V."/>
            <person name="Calvo E."/>
        </authorList>
    </citation>
    <scope>NUCLEOTIDE SEQUENCE</scope>
    <source>
        <tissue evidence="1">Salivary glands</tissue>
    </source>
</reference>